<dbReference type="SMART" id="SM00422">
    <property type="entry name" value="HTH_MERR"/>
    <property type="match status" value="1"/>
</dbReference>
<dbReference type="EMBL" id="FXUF01000001">
    <property type="protein sequence ID" value="SMP39262.1"/>
    <property type="molecule type" value="Genomic_DNA"/>
</dbReference>
<accession>A0AA45WST3</accession>
<sequence length="172" mass="20303">MYKIGDLARKFHISRSAILYYDQLGLLKPAERAHNNYRIYGQAEVVKLERILFYRESGISLRDVQKLLEVENSGKTGILMERLNKIQMEIKNLKNQEKLVLDVLKEEVAMGNSIFSSSKAWTEMLVKLGYEKQDWLNWHREFERDNPEGHVHFLKNLNMEDDEIEHLLALIK</sequence>
<organism evidence="3 4">
    <name type="scientific">Anoxynatronum buryatiense</name>
    <dbReference type="NCBI Taxonomy" id="489973"/>
    <lineage>
        <taxon>Bacteria</taxon>
        <taxon>Bacillati</taxon>
        <taxon>Bacillota</taxon>
        <taxon>Clostridia</taxon>
        <taxon>Eubacteriales</taxon>
        <taxon>Clostridiaceae</taxon>
        <taxon>Anoxynatronum</taxon>
    </lineage>
</organism>
<comment type="caution">
    <text evidence="3">The sequence shown here is derived from an EMBL/GenBank/DDBJ whole genome shotgun (WGS) entry which is preliminary data.</text>
</comment>
<dbReference type="GO" id="GO:0003677">
    <property type="term" value="F:DNA binding"/>
    <property type="evidence" value="ECO:0007669"/>
    <property type="project" value="UniProtKB-KW"/>
</dbReference>
<dbReference type="Proteomes" id="UP001158066">
    <property type="component" value="Unassembled WGS sequence"/>
</dbReference>
<feature type="domain" description="HTH merR-type" evidence="2">
    <location>
        <begin position="1"/>
        <end position="70"/>
    </location>
</feature>
<protein>
    <submittedName>
        <fullName evidence="3">Transcriptional regulator, MerR family</fullName>
    </submittedName>
</protein>
<evidence type="ECO:0000256" key="1">
    <source>
        <dbReference type="ARBA" id="ARBA00023125"/>
    </source>
</evidence>
<proteinExistence type="predicted"/>
<dbReference type="InterPro" id="IPR000551">
    <property type="entry name" value="MerR-type_HTH_dom"/>
</dbReference>
<dbReference type="PANTHER" id="PTHR30204">
    <property type="entry name" value="REDOX-CYCLING DRUG-SENSING TRANSCRIPTIONAL ACTIVATOR SOXR"/>
    <property type="match status" value="1"/>
</dbReference>
<reference evidence="3" key="1">
    <citation type="submission" date="2017-05" db="EMBL/GenBank/DDBJ databases">
        <authorList>
            <person name="Varghese N."/>
            <person name="Submissions S."/>
        </authorList>
    </citation>
    <scope>NUCLEOTIDE SEQUENCE</scope>
    <source>
        <strain evidence="3">Su22</strain>
    </source>
</reference>
<name>A0AA45WST3_9CLOT</name>
<evidence type="ECO:0000313" key="4">
    <source>
        <dbReference type="Proteomes" id="UP001158066"/>
    </source>
</evidence>
<dbReference type="Gene3D" id="1.10.1660.10">
    <property type="match status" value="1"/>
</dbReference>
<dbReference type="PANTHER" id="PTHR30204:SF90">
    <property type="entry name" value="HTH-TYPE TRANSCRIPTIONAL ACTIVATOR MTA"/>
    <property type="match status" value="1"/>
</dbReference>
<dbReference type="GO" id="GO:0003700">
    <property type="term" value="F:DNA-binding transcription factor activity"/>
    <property type="evidence" value="ECO:0007669"/>
    <property type="project" value="InterPro"/>
</dbReference>
<dbReference type="PROSITE" id="PS50937">
    <property type="entry name" value="HTH_MERR_2"/>
    <property type="match status" value="1"/>
</dbReference>
<dbReference type="AlphaFoldDB" id="A0AA45WST3"/>
<keyword evidence="1" id="KW-0238">DNA-binding</keyword>
<dbReference type="SUPFAM" id="SSF46955">
    <property type="entry name" value="Putative DNA-binding domain"/>
    <property type="match status" value="1"/>
</dbReference>
<dbReference type="InterPro" id="IPR009061">
    <property type="entry name" value="DNA-bd_dom_put_sf"/>
</dbReference>
<dbReference type="RefSeq" id="WP_283407569.1">
    <property type="nucleotide sequence ID" value="NZ_FXUF01000001.1"/>
</dbReference>
<evidence type="ECO:0000259" key="2">
    <source>
        <dbReference type="PROSITE" id="PS50937"/>
    </source>
</evidence>
<dbReference type="Pfam" id="PF13411">
    <property type="entry name" value="MerR_1"/>
    <property type="match status" value="1"/>
</dbReference>
<dbReference type="InterPro" id="IPR047057">
    <property type="entry name" value="MerR_fam"/>
</dbReference>
<evidence type="ECO:0000313" key="3">
    <source>
        <dbReference type="EMBL" id="SMP39262.1"/>
    </source>
</evidence>
<gene>
    <name evidence="3" type="ORF">SAMN06296020_101208</name>
</gene>
<keyword evidence="4" id="KW-1185">Reference proteome</keyword>